<keyword evidence="12" id="KW-1185">Reference proteome</keyword>
<comment type="caution">
    <text evidence="11">The sequence shown here is derived from an EMBL/GenBank/DDBJ whole genome shotgun (WGS) entry which is preliminary data.</text>
</comment>
<dbReference type="Proteomes" id="UP000752696">
    <property type="component" value="Unassembled WGS sequence"/>
</dbReference>
<dbReference type="GO" id="GO:0005549">
    <property type="term" value="F:odorant binding"/>
    <property type="evidence" value="ECO:0007669"/>
    <property type="project" value="InterPro"/>
</dbReference>
<evidence type="ECO:0000256" key="7">
    <source>
        <dbReference type="ARBA" id="ARBA00023136"/>
    </source>
</evidence>
<keyword evidence="3" id="KW-0716">Sensory transduction</keyword>
<protein>
    <recommendedName>
        <fullName evidence="13">Odorant receptor</fullName>
    </recommendedName>
</protein>
<name>A0A6V7HEJ1_9HYME</name>
<feature type="transmembrane region" description="Helical" evidence="10">
    <location>
        <begin position="448"/>
        <end position="470"/>
    </location>
</feature>
<dbReference type="GO" id="GO:0004984">
    <property type="term" value="F:olfactory receptor activity"/>
    <property type="evidence" value="ECO:0007669"/>
    <property type="project" value="InterPro"/>
</dbReference>
<evidence type="ECO:0000256" key="10">
    <source>
        <dbReference type="SAM" id="Phobius"/>
    </source>
</evidence>
<evidence type="ECO:0000313" key="12">
    <source>
        <dbReference type="Proteomes" id="UP000752696"/>
    </source>
</evidence>
<feature type="transmembrane region" description="Helical" evidence="10">
    <location>
        <begin position="705"/>
        <end position="728"/>
    </location>
</feature>
<evidence type="ECO:0008006" key="13">
    <source>
        <dbReference type="Google" id="ProtNLM"/>
    </source>
</evidence>
<keyword evidence="5" id="KW-0552">Olfaction</keyword>
<dbReference type="OrthoDB" id="6604226at2759"/>
<feature type="transmembrane region" description="Helical" evidence="10">
    <location>
        <begin position="541"/>
        <end position="561"/>
    </location>
</feature>
<feature type="transmembrane region" description="Helical" evidence="10">
    <location>
        <begin position="125"/>
        <end position="146"/>
    </location>
</feature>
<evidence type="ECO:0000256" key="2">
    <source>
        <dbReference type="ARBA" id="ARBA00022475"/>
    </source>
</evidence>
<dbReference type="InterPro" id="IPR004117">
    <property type="entry name" value="7tm6_olfct_rcpt"/>
</dbReference>
<evidence type="ECO:0000256" key="5">
    <source>
        <dbReference type="ARBA" id="ARBA00022725"/>
    </source>
</evidence>
<keyword evidence="6 10" id="KW-1133">Transmembrane helix</keyword>
<evidence type="ECO:0000256" key="3">
    <source>
        <dbReference type="ARBA" id="ARBA00022606"/>
    </source>
</evidence>
<evidence type="ECO:0000256" key="6">
    <source>
        <dbReference type="ARBA" id="ARBA00022989"/>
    </source>
</evidence>
<dbReference type="GO" id="GO:0005886">
    <property type="term" value="C:plasma membrane"/>
    <property type="evidence" value="ECO:0007669"/>
    <property type="project" value="UniProtKB-SubCell"/>
</dbReference>
<keyword evidence="7 10" id="KW-0472">Membrane</keyword>
<organism evidence="11 12">
    <name type="scientific">Heterotrigona itama</name>
    <dbReference type="NCBI Taxonomy" id="395501"/>
    <lineage>
        <taxon>Eukaryota</taxon>
        <taxon>Metazoa</taxon>
        <taxon>Ecdysozoa</taxon>
        <taxon>Arthropoda</taxon>
        <taxon>Hexapoda</taxon>
        <taxon>Insecta</taxon>
        <taxon>Pterygota</taxon>
        <taxon>Neoptera</taxon>
        <taxon>Endopterygota</taxon>
        <taxon>Hymenoptera</taxon>
        <taxon>Apocrita</taxon>
        <taxon>Aculeata</taxon>
        <taxon>Apoidea</taxon>
        <taxon>Anthophila</taxon>
        <taxon>Apidae</taxon>
        <taxon>Heterotrigona</taxon>
    </lineage>
</organism>
<dbReference type="PANTHER" id="PTHR21137:SF35">
    <property type="entry name" value="ODORANT RECEPTOR 19A-RELATED"/>
    <property type="match status" value="1"/>
</dbReference>
<evidence type="ECO:0000256" key="8">
    <source>
        <dbReference type="ARBA" id="ARBA00023170"/>
    </source>
</evidence>
<feature type="transmembrane region" description="Helical" evidence="10">
    <location>
        <begin position="677"/>
        <end position="699"/>
    </location>
</feature>
<evidence type="ECO:0000313" key="11">
    <source>
        <dbReference type="EMBL" id="CAD1479012.1"/>
    </source>
</evidence>
<keyword evidence="9" id="KW-0807">Transducer</keyword>
<keyword evidence="2" id="KW-1003">Cell membrane</keyword>
<evidence type="ECO:0000256" key="4">
    <source>
        <dbReference type="ARBA" id="ARBA00022692"/>
    </source>
</evidence>
<dbReference type="Pfam" id="PF02949">
    <property type="entry name" value="7tm_6"/>
    <property type="match status" value="2"/>
</dbReference>
<feature type="transmembrane region" description="Helical" evidence="10">
    <location>
        <begin position="482"/>
        <end position="502"/>
    </location>
</feature>
<keyword evidence="4 10" id="KW-0812">Transmembrane</keyword>
<keyword evidence="8" id="KW-0675">Receptor</keyword>
<evidence type="ECO:0000256" key="9">
    <source>
        <dbReference type="ARBA" id="ARBA00023224"/>
    </source>
</evidence>
<reference evidence="11" key="1">
    <citation type="submission" date="2020-07" db="EMBL/GenBank/DDBJ databases">
        <authorList>
            <person name="Nazaruddin N."/>
        </authorList>
    </citation>
    <scope>NUCLEOTIDE SEQUENCE</scope>
</reference>
<dbReference type="GO" id="GO:0007165">
    <property type="term" value="P:signal transduction"/>
    <property type="evidence" value="ECO:0007669"/>
    <property type="project" value="UniProtKB-KW"/>
</dbReference>
<sequence length="805" mass="91385">MREKDSIGKRVGNFMVQETVLKVIGIWPTRDGSSFGRWIFAVMTQISTICSLSLEVYRHCLDIDDTMDAFVMDLSSIVSLAKLLIMRWNSKHAYTLVNSVVKDWSVIDDSRHENVMTRYFKKGRIVSLMILYLGYASGLSFVVKALPFADILSLKTSQNSANSSVSLKSSLKLNYFLATYCVFGSLPLHHHICVLVLQAMHIFVNAVAHCANDGLFFSLAMHLCGQFEILKMNFAKFKIGEFGCEKKLKILVERHCQLAVLADDLEQTFNMIILVQLLMSALLICVDASSDFICTTLIIVLYSKSGFVFLVCLGKRDNVGALKSVVLMMTLLIQLYLYAYAGDALESRTEEIAQAVYQSLWYQSRGRVARDLVLIINRGNLSYHLTAGKFLSMNIFTFKEILKTSASYLSVLKMKTSSLNFAYAMTPLKILSWPVGTWPLQNYNTFSFIRAIIALVFMSLMITIVQTELYFDSSNAEKNLDILVLTVCGSLAIMKVSIYRIWPTGLIYNFTSAIRDYNELRDEKKQAIVRKHAYMSRMTCIGMMSITYASATLIMIVRVLVEEKLGNIVNVTDENTLKYPMPCKYVIAFIKIPDNLHFIVFITEFSMMLVTCISNIGSDVLFFGISFHLCGQVEILKLEFSKLNKNEKIVGHFVTLVKRHIDLLNLAKMLNETISSILVVQLFFSSILICGSGFQFILALNIGNIIMIIKTFMLMNTLLIQLFIYSYVGEYLKRRMEGIGNSLYFCKWYDIPKNVLKDIIYVIMKAQDPVLLRAGKFFVVNLETYMSVVKTSISYLSILRVMVNT</sequence>
<comment type="subcellular location">
    <subcellularLocation>
        <location evidence="1">Cell membrane</location>
        <topology evidence="1">Multi-pass membrane protein</topology>
    </subcellularLocation>
</comment>
<feature type="transmembrane region" description="Helical" evidence="10">
    <location>
        <begin position="175"/>
        <end position="197"/>
    </location>
</feature>
<accession>A0A6V7HEJ1</accession>
<dbReference type="AlphaFoldDB" id="A0A6V7HEJ1"/>
<dbReference type="PANTHER" id="PTHR21137">
    <property type="entry name" value="ODORANT RECEPTOR"/>
    <property type="match status" value="1"/>
</dbReference>
<gene>
    <name evidence="11" type="ORF">MHI_LOCUS837407</name>
</gene>
<feature type="transmembrane region" description="Helical" evidence="10">
    <location>
        <begin position="325"/>
        <end position="341"/>
    </location>
</feature>
<proteinExistence type="predicted"/>
<dbReference type="EMBL" id="CAJDYZ010011170">
    <property type="protein sequence ID" value="CAD1479012.1"/>
    <property type="molecule type" value="Genomic_DNA"/>
</dbReference>
<evidence type="ECO:0000256" key="1">
    <source>
        <dbReference type="ARBA" id="ARBA00004651"/>
    </source>
</evidence>